<reference evidence="3" key="1">
    <citation type="journal article" date="2021" name="Proc. Natl. Acad. Sci. U.S.A.">
        <title>Three genomes in the algal genus Volvox reveal the fate of a haploid sex-determining region after a transition to homothallism.</title>
        <authorList>
            <person name="Yamamoto K."/>
            <person name="Hamaji T."/>
            <person name="Kawai-Toyooka H."/>
            <person name="Matsuzaki R."/>
            <person name="Takahashi F."/>
            <person name="Nishimura Y."/>
            <person name="Kawachi M."/>
            <person name="Noguchi H."/>
            <person name="Minakuchi Y."/>
            <person name="Umen J.G."/>
            <person name="Toyoda A."/>
            <person name="Nozaki H."/>
        </authorList>
    </citation>
    <scope>NUCLEOTIDE SEQUENCE</scope>
    <source>
        <strain evidence="3">NIES-3785</strain>
    </source>
</reference>
<keyword evidence="2" id="KW-0732">Signal</keyword>
<feature type="compositionally biased region" description="Basic and acidic residues" evidence="1">
    <location>
        <begin position="299"/>
        <end position="318"/>
    </location>
</feature>
<feature type="chain" id="PRO_5035280015" evidence="2">
    <location>
        <begin position="22"/>
        <end position="347"/>
    </location>
</feature>
<sequence length="347" mass="37097">MHTWPWRGPSNACFPWSAVLCVICERLPLHPPTFVWRHHTITAAKGSLGASGEGRGDMGNRSLSGQRSSTAARPEDATPKHQRARRQQQQQQTQQQQQQQQQQQFQGPQPRQPRPNVQARMSPSQMREGGFGATNPTRRSPGERTHTDKSGVQSPDGSGAGIWDQPRGAGADPSAKPGRGSGKAGPRAAAAAASTSGSQRTLNPDRGGNPGSYGSEDFNGDGAEDTFPGTRDGVNERRHRMIREAIEEALRTDDGKLTGEAVVRTPYKPGGGGGKVAGKVTFLVSPIEVAQTLLDQAQRDAEELSRRTVHPALKEAQGRRFQSMDPLGLGSDFGRESRAGGGSSSSS</sequence>
<feature type="region of interest" description="Disordered" evidence="1">
    <location>
        <begin position="299"/>
        <end position="347"/>
    </location>
</feature>
<proteinExistence type="predicted"/>
<feature type="compositionally biased region" description="Basic and acidic residues" evidence="1">
    <location>
        <begin position="140"/>
        <end position="149"/>
    </location>
</feature>
<feature type="region of interest" description="Disordered" evidence="1">
    <location>
        <begin position="46"/>
        <end position="237"/>
    </location>
</feature>
<dbReference type="Proteomes" id="UP000722791">
    <property type="component" value="Unassembled WGS sequence"/>
</dbReference>
<name>A0A8J4G803_9CHLO</name>
<feature type="compositionally biased region" description="Polar residues" evidence="1">
    <location>
        <begin position="61"/>
        <end position="71"/>
    </location>
</feature>
<evidence type="ECO:0000256" key="1">
    <source>
        <dbReference type="SAM" id="MobiDB-lite"/>
    </source>
</evidence>
<dbReference type="AlphaFoldDB" id="A0A8J4G803"/>
<evidence type="ECO:0000256" key="2">
    <source>
        <dbReference type="SAM" id="SignalP"/>
    </source>
</evidence>
<comment type="caution">
    <text evidence="3">The sequence shown here is derived from an EMBL/GenBank/DDBJ whole genome shotgun (WGS) entry which is preliminary data.</text>
</comment>
<protein>
    <submittedName>
        <fullName evidence="3">Uncharacterized protein</fullName>
    </submittedName>
</protein>
<evidence type="ECO:0000313" key="4">
    <source>
        <dbReference type="Proteomes" id="UP000722791"/>
    </source>
</evidence>
<feature type="compositionally biased region" description="Low complexity" evidence="1">
    <location>
        <begin position="174"/>
        <end position="198"/>
    </location>
</feature>
<feature type="non-terminal residue" evidence="3">
    <location>
        <position position="347"/>
    </location>
</feature>
<accession>A0A8J4G803</accession>
<organism evidence="3 4">
    <name type="scientific">Volvox reticuliferus</name>
    <dbReference type="NCBI Taxonomy" id="1737510"/>
    <lineage>
        <taxon>Eukaryota</taxon>
        <taxon>Viridiplantae</taxon>
        <taxon>Chlorophyta</taxon>
        <taxon>core chlorophytes</taxon>
        <taxon>Chlorophyceae</taxon>
        <taxon>CS clade</taxon>
        <taxon>Chlamydomonadales</taxon>
        <taxon>Volvocaceae</taxon>
        <taxon>Volvox</taxon>
    </lineage>
</organism>
<evidence type="ECO:0000313" key="3">
    <source>
        <dbReference type="EMBL" id="GIM01834.1"/>
    </source>
</evidence>
<feature type="signal peptide" evidence="2">
    <location>
        <begin position="1"/>
        <end position="21"/>
    </location>
</feature>
<gene>
    <name evidence="3" type="ORF">Vretimale_6611</name>
</gene>
<feature type="compositionally biased region" description="Low complexity" evidence="1">
    <location>
        <begin position="87"/>
        <end position="109"/>
    </location>
</feature>
<dbReference type="EMBL" id="BNCQ01000010">
    <property type="protein sequence ID" value="GIM01834.1"/>
    <property type="molecule type" value="Genomic_DNA"/>
</dbReference>